<dbReference type="PROSITE" id="PS51257">
    <property type="entry name" value="PROKAR_LIPOPROTEIN"/>
    <property type="match status" value="1"/>
</dbReference>
<protein>
    <recommendedName>
        <fullName evidence="2">DUF4249 domain-containing protein</fullName>
    </recommendedName>
</protein>
<evidence type="ECO:0000313" key="1">
    <source>
        <dbReference type="EMBL" id="VAW25047.1"/>
    </source>
</evidence>
<dbReference type="EMBL" id="UOEP01000234">
    <property type="protein sequence ID" value="VAW25047.1"/>
    <property type="molecule type" value="Genomic_DNA"/>
</dbReference>
<sequence>MFIRLALHLFISLLFLTSCRKIVEIDLPAIEMKPVVNCLFPPDTPFKVHVSLPKSTTDTTTYNVANAEVTISGEGSLEARLAHVGGGVYTNSNLIPAKGISYILKVGVPGYPELSAIGSIPSINPRIIGYTTLSHTGYDEEGGIPFSEIRILIKDPDGENYYGLEDLYGENTLPVDTTDNGVILWAYGIFSNDPVVLNEGINIYYPEFLVFSDEFFQGEEYCLSVNFYSPPEKFILFNYSETAFKYVKSWIIHDYTKEYDFWEVYEPLPMFTNIENGYGIFAGFSEQLFEIYPDSTITFE</sequence>
<evidence type="ECO:0008006" key="2">
    <source>
        <dbReference type="Google" id="ProtNLM"/>
    </source>
</evidence>
<name>A0A3B0UI76_9ZZZZ</name>
<organism evidence="1">
    <name type="scientific">hydrothermal vent metagenome</name>
    <dbReference type="NCBI Taxonomy" id="652676"/>
    <lineage>
        <taxon>unclassified sequences</taxon>
        <taxon>metagenomes</taxon>
        <taxon>ecological metagenomes</taxon>
    </lineage>
</organism>
<proteinExistence type="predicted"/>
<dbReference type="Pfam" id="PF14054">
    <property type="entry name" value="DUF4249"/>
    <property type="match status" value="1"/>
</dbReference>
<dbReference type="InterPro" id="IPR025345">
    <property type="entry name" value="DUF4249"/>
</dbReference>
<reference evidence="1" key="1">
    <citation type="submission" date="2018-06" db="EMBL/GenBank/DDBJ databases">
        <authorList>
            <person name="Zhirakovskaya E."/>
        </authorList>
    </citation>
    <scope>NUCLEOTIDE SEQUENCE</scope>
</reference>
<gene>
    <name evidence="1" type="ORF">MNBD_BACTEROID01-2797</name>
</gene>
<dbReference type="AlphaFoldDB" id="A0A3B0UI76"/>
<accession>A0A3B0UI76</accession>